<organism evidence="2 3">
    <name type="scientific">Amycolatopsis nalaikhensis</name>
    <dbReference type="NCBI Taxonomy" id="715472"/>
    <lineage>
        <taxon>Bacteria</taxon>
        <taxon>Bacillati</taxon>
        <taxon>Actinomycetota</taxon>
        <taxon>Actinomycetes</taxon>
        <taxon>Pseudonocardiales</taxon>
        <taxon>Pseudonocardiaceae</taxon>
        <taxon>Amycolatopsis</taxon>
    </lineage>
</organism>
<reference evidence="2 3" key="1">
    <citation type="submission" date="2023-06" db="EMBL/GenBank/DDBJ databases">
        <authorList>
            <person name="Oyuntsetseg B."/>
            <person name="Kim S.B."/>
        </authorList>
    </citation>
    <scope>NUCLEOTIDE SEQUENCE [LARGE SCALE GENOMIC DNA]</scope>
    <source>
        <strain evidence="2 3">2-2</strain>
    </source>
</reference>
<gene>
    <name evidence="2" type="ORF">QP939_37365</name>
</gene>
<dbReference type="SUPFAM" id="SSF52540">
    <property type="entry name" value="P-loop containing nucleoside triphosphate hydrolases"/>
    <property type="match status" value="1"/>
</dbReference>
<accession>A0ABY8XFV5</accession>
<sequence length="198" mass="22008">MTWDPFGTLRKALWIGGAPWTGKSTVARLLAARHGLTTYHHDDRDARGPAVFPDGVTAGDLLTETIAEAQLRFDSALADLSALTSPRPIVAEGQGLRPDLVGPLVDSPGRMVVLVPTELFRQHQLRHRPDGPAIPEQRTRLTRDRMLAAQAVRAAREARHPRHRDRRQARPRRGDRRGRRPLQGVPGRVSPMWMVSGT</sequence>
<keyword evidence="3" id="KW-1185">Reference proteome</keyword>
<evidence type="ECO:0000313" key="2">
    <source>
        <dbReference type="EMBL" id="WIV54482.1"/>
    </source>
</evidence>
<evidence type="ECO:0008006" key="4">
    <source>
        <dbReference type="Google" id="ProtNLM"/>
    </source>
</evidence>
<dbReference type="InterPro" id="IPR027417">
    <property type="entry name" value="P-loop_NTPase"/>
</dbReference>
<evidence type="ECO:0000313" key="3">
    <source>
        <dbReference type="Proteomes" id="UP001227101"/>
    </source>
</evidence>
<feature type="compositionally biased region" description="Basic residues" evidence="1">
    <location>
        <begin position="159"/>
        <end position="180"/>
    </location>
</feature>
<protein>
    <recommendedName>
        <fullName evidence="4">Shikimate kinase</fullName>
    </recommendedName>
</protein>
<dbReference type="Proteomes" id="UP001227101">
    <property type="component" value="Chromosome"/>
</dbReference>
<name>A0ABY8XFV5_9PSEU</name>
<feature type="region of interest" description="Disordered" evidence="1">
    <location>
        <begin position="149"/>
        <end position="198"/>
    </location>
</feature>
<dbReference type="RefSeq" id="WP_285451129.1">
    <property type="nucleotide sequence ID" value="NZ_CP127173.1"/>
</dbReference>
<proteinExistence type="predicted"/>
<dbReference type="EMBL" id="CP127173">
    <property type="protein sequence ID" value="WIV54482.1"/>
    <property type="molecule type" value="Genomic_DNA"/>
</dbReference>
<evidence type="ECO:0000256" key="1">
    <source>
        <dbReference type="SAM" id="MobiDB-lite"/>
    </source>
</evidence>